<dbReference type="AlphaFoldDB" id="A0A183BE79"/>
<proteinExistence type="predicted"/>
<name>A0A183BE79_9TREM</name>
<accession>A0A183BE79</accession>
<evidence type="ECO:0000313" key="1">
    <source>
        <dbReference type="EMBL" id="VDP94808.1"/>
    </source>
</evidence>
<evidence type="ECO:0000313" key="3">
    <source>
        <dbReference type="WBParaSite" id="ECPE_0001755901-mRNA-1"/>
    </source>
</evidence>
<dbReference type="WBParaSite" id="ECPE_0001755901-mRNA-1">
    <property type="protein sequence ID" value="ECPE_0001755901-mRNA-1"/>
    <property type="gene ID" value="ECPE_0001755901"/>
</dbReference>
<keyword evidence="2" id="KW-1185">Reference proteome</keyword>
<sequence length="78" mass="8819">MIKYFYIPALNIGDREESYPHPATAYKLGRRKAWQSKQHENTELGVQEPGHILARATSPVTSWHAAAISYEPTQPNPT</sequence>
<gene>
    <name evidence="1" type="ORF">ECPE_LOCUS17514</name>
</gene>
<reference evidence="3" key="1">
    <citation type="submission" date="2016-06" db="UniProtKB">
        <authorList>
            <consortium name="WormBaseParasite"/>
        </authorList>
    </citation>
    <scope>IDENTIFICATION</scope>
</reference>
<evidence type="ECO:0000313" key="2">
    <source>
        <dbReference type="Proteomes" id="UP000272942"/>
    </source>
</evidence>
<organism evidence="3">
    <name type="scientific">Echinostoma caproni</name>
    <dbReference type="NCBI Taxonomy" id="27848"/>
    <lineage>
        <taxon>Eukaryota</taxon>
        <taxon>Metazoa</taxon>
        <taxon>Spiralia</taxon>
        <taxon>Lophotrochozoa</taxon>
        <taxon>Platyhelminthes</taxon>
        <taxon>Trematoda</taxon>
        <taxon>Digenea</taxon>
        <taxon>Plagiorchiida</taxon>
        <taxon>Echinostomata</taxon>
        <taxon>Echinostomatoidea</taxon>
        <taxon>Echinostomatidae</taxon>
        <taxon>Echinostoma</taxon>
    </lineage>
</organism>
<reference evidence="1 2" key="2">
    <citation type="submission" date="2018-11" db="EMBL/GenBank/DDBJ databases">
        <authorList>
            <consortium name="Pathogen Informatics"/>
        </authorList>
    </citation>
    <scope>NUCLEOTIDE SEQUENCE [LARGE SCALE GENOMIC DNA]</scope>
    <source>
        <strain evidence="1 2">Egypt</strain>
    </source>
</reference>
<dbReference type="EMBL" id="UZAN01069793">
    <property type="protein sequence ID" value="VDP94808.1"/>
    <property type="molecule type" value="Genomic_DNA"/>
</dbReference>
<protein>
    <submittedName>
        <fullName evidence="1 3">Uncharacterized protein</fullName>
    </submittedName>
</protein>
<dbReference type="Proteomes" id="UP000272942">
    <property type="component" value="Unassembled WGS sequence"/>
</dbReference>